<evidence type="ECO:0000256" key="2">
    <source>
        <dbReference type="SAM" id="MobiDB-lite"/>
    </source>
</evidence>
<evidence type="ECO:0000256" key="1">
    <source>
        <dbReference type="ARBA" id="ARBA00022729"/>
    </source>
</evidence>
<comment type="caution">
    <text evidence="4">The sequence shown here is derived from an EMBL/GenBank/DDBJ whole genome shotgun (WGS) entry which is preliminary data.</text>
</comment>
<gene>
    <name evidence="4" type="ORF">RMCT_2186</name>
</gene>
<dbReference type="EMBL" id="BCTB01000016">
    <property type="protein sequence ID" value="GAT15216.1"/>
    <property type="molecule type" value="Genomic_DNA"/>
</dbReference>
<evidence type="ECO:0008006" key="6">
    <source>
        <dbReference type="Google" id="ProtNLM"/>
    </source>
</evidence>
<reference evidence="4 5" key="1">
    <citation type="journal article" date="2016" name="Genome Announc.">
        <title>Draft Genome Sequences of Five Rapidly Growing Mycobacterium Species, M. thermoresistibile, M. fortuitum subsp. acetamidolyticum, M. canariasense, M. brisbanense, and M. novocastrense.</title>
        <authorList>
            <person name="Katahira K."/>
            <person name="Ogura Y."/>
            <person name="Gotoh Y."/>
            <person name="Hayashi T."/>
        </authorList>
    </citation>
    <scope>NUCLEOTIDE SEQUENCE [LARGE SCALE GENOMIC DNA]</scope>
    <source>
        <strain evidence="4 5">JCM6362</strain>
    </source>
</reference>
<dbReference type="SUPFAM" id="SSF56959">
    <property type="entry name" value="Leukocidin-like"/>
    <property type="match status" value="1"/>
</dbReference>
<feature type="compositionally biased region" description="Low complexity" evidence="2">
    <location>
        <begin position="57"/>
        <end position="70"/>
    </location>
</feature>
<dbReference type="Gene3D" id="2.60.40.1650">
    <property type="entry name" value="Porin MspA (Ig-like beta-sandwich domain)"/>
    <property type="match status" value="2"/>
</dbReference>
<feature type="chain" id="PRO_5038521129" description="MspA protein" evidence="3">
    <location>
        <begin position="20"/>
        <end position="265"/>
    </location>
</feature>
<organism evidence="4 5">
    <name type="scientific">Mycolicibacterium thermoresistibile</name>
    <name type="common">Mycobacterium thermoresistibile</name>
    <dbReference type="NCBI Taxonomy" id="1797"/>
    <lineage>
        <taxon>Bacteria</taxon>
        <taxon>Bacillati</taxon>
        <taxon>Actinomycetota</taxon>
        <taxon>Actinomycetes</taxon>
        <taxon>Mycobacteriales</taxon>
        <taxon>Mycobacteriaceae</taxon>
        <taxon>Mycolicibacterium</taxon>
    </lineage>
</organism>
<name>A0A117IME2_MYCTH</name>
<dbReference type="InterPro" id="IPR015286">
    <property type="entry name" value="Porin_fam_mycobact-type"/>
</dbReference>
<feature type="signal peptide" evidence="3">
    <location>
        <begin position="1"/>
        <end position="19"/>
    </location>
</feature>
<sequence length="265" mass="26928">MQRRAVAVMAGCLAACVFAAPVSAEPDTPPAPAAEAEPAPPEDGPAHEEGAPEEGAPEGAPDAEPADPAAVDSTPPATVTTPDGWVLTVWAKDETQIPIQPLTTALSSREYEVGATFVGSITGPEGSDETPEGVLEVGYEIGCGIDMSTSQGVSLSGSAGLNPSLGLIATDIVAPDGLPIFGANAGIGPSLGGAVTVGLKPGFVNIVPVSKKPFKGADPWVMVKGFRVKIDGCVGESFIRSYAYLTRATDQSEAVLAWYGVTKKI</sequence>
<keyword evidence="1 3" id="KW-0732">Signal</keyword>
<evidence type="ECO:0000313" key="4">
    <source>
        <dbReference type="EMBL" id="GAT15216.1"/>
    </source>
</evidence>
<reference evidence="5" key="2">
    <citation type="submission" date="2016-02" db="EMBL/GenBank/DDBJ databases">
        <title>Draft genome sequence of five rapidly growing Mycobacterium species.</title>
        <authorList>
            <person name="Katahira K."/>
            <person name="Gotou Y."/>
            <person name="Iida K."/>
            <person name="Ogura Y."/>
            <person name="Hayashi T."/>
        </authorList>
    </citation>
    <scope>NUCLEOTIDE SEQUENCE [LARGE SCALE GENOMIC DNA]</scope>
    <source>
        <strain evidence="5">JCM6362</strain>
    </source>
</reference>
<dbReference type="Proteomes" id="UP000069654">
    <property type="component" value="Unassembled WGS sequence"/>
</dbReference>
<evidence type="ECO:0000256" key="3">
    <source>
        <dbReference type="SAM" id="SignalP"/>
    </source>
</evidence>
<proteinExistence type="predicted"/>
<dbReference type="Pfam" id="PF09203">
    <property type="entry name" value="MspA"/>
    <property type="match status" value="1"/>
</dbReference>
<dbReference type="InterPro" id="IPR036435">
    <property type="entry name" value="Leukocidin/porin_MspA_sf"/>
</dbReference>
<evidence type="ECO:0000313" key="5">
    <source>
        <dbReference type="Proteomes" id="UP000069654"/>
    </source>
</evidence>
<protein>
    <recommendedName>
        <fullName evidence="6">MspA protein</fullName>
    </recommendedName>
</protein>
<feature type="compositionally biased region" description="Pro residues" evidence="2">
    <location>
        <begin position="27"/>
        <end position="43"/>
    </location>
</feature>
<feature type="region of interest" description="Disordered" evidence="2">
    <location>
        <begin position="23"/>
        <end position="82"/>
    </location>
</feature>
<dbReference type="AlphaFoldDB" id="A0A117IME2"/>
<accession>A0A117IME2</accession>